<dbReference type="InterPro" id="IPR013783">
    <property type="entry name" value="Ig-like_fold"/>
</dbReference>
<protein>
    <recommendedName>
        <fullName evidence="6">Galactose oxidase</fullName>
    </recommendedName>
</protein>
<dbReference type="InterPro" id="IPR014756">
    <property type="entry name" value="Ig_E-set"/>
</dbReference>
<feature type="domain" description="Glyoxal oxidase N-terminal" evidence="2">
    <location>
        <begin position="57"/>
        <end position="440"/>
    </location>
</feature>
<dbReference type="InterPro" id="IPR037293">
    <property type="entry name" value="Gal_Oxidase_central_sf"/>
</dbReference>
<dbReference type="InterPro" id="IPR011043">
    <property type="entry name" value="Gal_Oxase/kelch_b-propeller"/>
</dbReference>
<evidence type="ECO:0000259" key="3">
    <source>
        <dbReference type="Pfam" id="PF09118"/>
    </source>
</evidence>
<dbReference type="InterPro" id="IPR015202">
    <property type="entry name" value="GO-like_E_set"/>
</dbReference>
<gene>
    <name evidence="4" type="ORF">KC19_7G093500</name>
</gene>
<proteinExistence type="predicted"/>
<evidence type="ECO:0000259" key="2">
    <source>
        <dbReference type="Pfam" id="PF07250"/>
    </source>
</evidence>
<keyword evidence="1" id="KW-0732">Signal</keyword>
<comment type="caution">
    <text evidence="4">The sequence shown here is derived from an EMBL/GenBank/DDBJ whole genome shotgun (WGS) entry which is preliminary data.</text>
</comment>
<name>A0A8T0H6B7_CERPU</name>
<dbReference type="EMBL" id="CM026428">
    <property type="protein sequence ID" value="KAG0566863.1"/>
    <property type="molecule type" value="Genomic_DNA"/>
</dbReference>
<dbReference type="SUPFAM" id="SSF50965">
    <property type="entry name" value="Galactose oxidase, central domain"/>
    <property type="match status" value="1"/>
</dbReference>
<accession>A0A8T0H6B7</accession>
<organism evidence="4 5">
    <name type="scientific">Ceratodon purpureus</name>
    <name type="common">Fire moss</name>
    <name type="synonym">Dicranum purpureum</name>
    <dbReference type="NCBI Taxonomy" id="3225"/>
    <lineage>
        <taxon>Eukaryota</taxon>
        <taxon>Viridiplantae</taxon>
        <taxon>Streptophyta</taxon>
        <taxon>Embryophyta</taxon>
        <taxon>Bryophyta</taxon>
        <taxon>Bryophytina</taxon>
        <taxon>Bryopsida</taxon>
        <taxon>Dicranidae</taxon>
        <taxon>Pseudoditrichales</taxon>
        <taxon>Ditrichaceae</taxon>
        <taxon>Ceratodon</taxon>
    </lineage>
</organism>
<evidence type="ECO:0000313" key="4">
    <source>
        <dbReference type="EMBL" id="KAG0566863.1"/>
    </source>
</evidence>
<dbReference type="Gene3D" id="2.60.40.10">
    <property type="entry name" value="Immunoglobulins"/>
    <property type="match status" value="1"/>
</dbReference>
<sequence length="554" mass="60875">MSKGVRSARIHPEQRWRWMRATTILVILSCFVSSQGVRGQDLGTWQLLLENAGIASMHTALTHFGTLVMIDRTDIGASQINLPPGVCRDSDDLVLKHDCTAHSVLYDPGTNTVRPLFLQTDPWCSSGQFMPDGTLMQTGGDFDGVRKIRTFVPCDPTGTCDWVESTTTELQSGRWYSTNQLLPDGRQIIFGGRSAFNLEFIPPNANGPLYFPFLNATNDDQNDNLYPYVHLLPSGNLFVFANRDSIEYNYLTDTVVRAFPQIPGEPRNYPSAGSSVMLPLLGSNNFSVVEILVCGGAQYGAYLNSAAQMPCSSTCGRMVVSDPTPTWDMTDVMPFPRCMGDMILLPTRDVMIINGAQQGSQGWTNAINPAFSPVLYYTYASPGYRMLPMAPTTIARMYHSTANLMQDGRIFIAGSNPHQFYVFNSDYPTELRVESFSPPYLSASNDLERPTITVAPQQITYNVPFTVTLSVPVALTTTVELNLVSAPYSTHSYQQGQRLVSLAVAAPIQVALASVYQVTATAPRGPTLAPPGYYMLFAVNRAIPSKAIWILVSS</sequence>
<evidence type="ECO:0000313" key="5">
    <source>
        <dbReference type="Proteomes" id="UP000822688"/>
    </source>
</evidence>
<dbReference type="CDD" id="cd02851">
    <property type="entry name" value="E_set_GO_C"/>
    <property type="match status" value="1"/>
</dbReference>
<dbReference type="PANTHER" id="PTHR32208">
    <property type="entry name" value="SECRETED PROTEIN-RELATED"/>
    <property type="match status" value="1"/>
</dbReference>
<dbReference type="PANTHER" id="PTHR32208:SF21">
    <property type="entry name" value="LOW QUALITY PROTEIN: ALDEHYDE OXIDASE GLOX-LIKE"/>
    <property type="match status" value="1"/>
</dbReference>
<feature type="domain" description="Galactose oxidase-like Early set" evidence="3">
    <location>
        <begin position="449"/>
        <end position="551"/>
    </location>
</feature>
<dbReference type="Pfam" id="PF07250">
    <property type="entry name" value="Glyoxal_oxid_N"/>
    <property type="match status" value="1"/>
</dbReference>
<dbReference type="Pfam" id="PF09118">
    <property type="entry name" value="GO-like_E_set"/>
    <property type="match status" value="1"/>
</dbReference>
<dbReference type="Proteomes" id="UP000822688">
    <property type="component" value="Chromosome 7"/>
</dbReference>
<evidence type="ECO:0000256" key="1">
    <source>
        <dbReference type="ARBA" id="ARBA00022729"/>
    </source>
</evidence>
<dbReference type="Gene3D" id="2.130.10.80">
    <property type="entry name" value="Galactose oxidase/kelch, beta-propeller"/>
    <property type="match status" value="1"/>
</dbReference>
<dbReference type="AlphaFoldDB" id="A0A8T0H6B7"/>
<dbReference type="SUPFAM" id="SSF81296">
    <property type="entry name" value="E set domains"/>
    <property type="match status" value="1"/>
</dbReference>
<dbReference type="InterPro" id="IPR009880">
    <property type="entry name" value="Glyoxal_oxidase_N"/>
</dbReference>
<keyword evidence="5" id="KW-1185">Reference proteome</keyword>
<reference evidence="4" key="1">
    <citation type="submission" date="2020-06" db="EMBL/GenBank/DDBJ databases">
        <title>WGS assembly of Ceratodon purpureus strain R40.</title>
        <authorList>
            <person name="Carey S.B."/>
            <person name="Jenkins J."/>
            <person name="Shu S."/>
            <person name="Lovell J.T."/>
            <person name="Sreedasyam A."/>
            <person name="Maumus F."/>
            <person name="Tiley G.P."/>
            <person name="Fernandez-Pozo N."/>
            <person name="Barry K."/>
            <person name="Chen C."/>
            <person name="Wang M."/>
            <person name="Lipzen A."/>
            <person name="Daum C."/>
            <person name="Saski C.A."/>
            <person name="Payton A.C."/>
            <person name="Mcbreen J.C."/>
            <person name="Conrad R.E."/>
            <person name="Kollar L.M."/>
            <person name="Olsson S."/>
            <person name="Huttunen S."/>
            <person name="Landis J.B."/>
            <person name="Wickett N.J."/>
            <person name="Johnson M.G."/>
            <person name="Rensing S.A."/>
            <person name="Grimwood J."/>
            <person name="Schmutz J."/>
            <person name="Mcdaniel S.F."/>
        </authorList>
    </citation>
    <scope>NUCLEOTIDE SEQUENCE</scope>
    <source>
        <strain evidence="4">R40</strain>
    </source>
</reference>
<evidence type="ECO:0008006" key="6">
    <source>
        <dbReference type="Google" id="ProtNLM"/>
    </source>
</evidence>